<dbReference type="RefSeq" id="XP_019860427.1">
    <property type="nucleotide sequence ID" value="XM_020004868.1"/>
</dbReference>
<dbReference type="AlphaFoldDB" id="A0AAN0JTJ1"/>
<feature type="compositionally biased region" description="Polar residues" evidence="1">
    <location>
        <begin position="11"/>
        <end position="20"/>
    </location>
</feature>
<reference evidence="3" key="1">
    <citation type="journal article" date="2010" name="Nature">
        <title>The Amphimedon queenslandica genome and the evolution of animal complexity.</title>
        <authorList>
            <person name="Srivastava M."/>
            <person name="Simakov O."/>
            <person name="Chapman J."/>
            <person name="Fahey B."/>
            <person name="Gauthier M.E."/>
            <person name="Mitros T."/>
            <person name="Richards G.S."/>
            <person name="Conaco C."/>
            <person name="Dacre M."/>
            <person name="Hellsten U."/>
            <person name="Larroux C."/>
            <person name="Putnam N.H."/>
            <person name="Stanke M."/>
            <person name="Adamska M."/>
            <person name="Darling A."/>
            <person name="Degnan S.M."/>
            <person name="Oakley T.H."/>
            <person name="Plachetzki D.C."/>
            <person name="Zhai Y."/>
            <person name="Adamski M."/>
            <person name="Calcino A."/>
            <person name="Cummins S.F."/>
            <person name="Goodstein D.M."/>
            <person name="Harris C."/>
            <person name="Jackson D.J."/>
            <person name="Leys S.P."/>
            <person name="Shu S."/>
            <person name="Woodcroft B.J."/>
            <person name="Vervoort M."/>
            <person name="Kosik K.S."/>
            <person name="Manning G."/>
            <person name="Degnan B.M."/>
            <person name="Rokhsar D.S."/>
        </authorList>
    </citation>
    <scope>NUCLEOTIDE SEQUENCE [LARGE SCALE GENOMIC DNA]</scope>
</reference>
<accession>A0AAN0JTJ1</accession>
<organism evidence="2 3">
    <name type="scientific">Amphimedon queenslandica</name>
    <name type="common">Sponge</name>
    <dbReference type="NCBI Taxonomy" id="400682"/>
    <lineage>
        <taxon>Eukaryota</taxon>
        <taxon>Metazoa</taxon>
        <taxon>Porifera</taxon>
        <taxon>Demospongiae</taxon>
        <taxon>Heteroscleromorpha</taxon>
        <taxon>Haplosclerida</taxon>
        <taxon>Niphatidae</taxon>
        <taxon>Amphimedon</taxon>
    </lineage>
</organism>
<feature type="region of interest" description="Disordered" evidence="1">
    <location>
        <begin position="1"/>
        <end position="22"/>
    </location>
</feature>
<feature type="region of interest" description="Disordered" evidence="1">
    <location>
        <begin position="36"/>
        <end position="65"/>
    </location>
</feature>
<dbReference type="KEGG" id="aqu:109588750"/>
<proteinExistence type="predicted"/>
<feature type="compositionally biased region" description="Pro residues" evidence="1">
    <location>
        <begin position="47"/>
        <end position="58"/>
    </location>
</feature>
<dbReference type="EnsemblMetazoa" id="XM_020004868.1">
    <property type="protein sequence ID" value="XP_019860427.1"/>
    <property type="gene ID" value="LOC109588750"/>
</dbReference>
<evidence type="ECO:0000313" key="3">
    <source>
        <dbReference type="Proteomes" id="UP000007879"/>
    </source>
</evidence>
<dbReference type="GeneID" id="109588750"/>
<name>A0AAN0JTJ1_AMPQE</name>
<dbReference type="Proteomes" id="UP000007879">
    <property type="component" value="Unassembled WGS sequence"/>
</dbReference>
<reference evidence="2" key="2">
    <citation type="submission" date="2024-06" db="UniProtKB">
        <authorList>
            <consortium name="EnsemblMetazoa"/>
        </authorList>
    </citation>
    <scope>IDENTIFICATION</scope>
</reference>
<keyword evidence="3" id="KW-1185">Reference proteome</keyword>
<evidence type="ECO:0000256" key="1">
    <source>
        <dbReference type="SAM" id="MobiDB-lite"/>
    </source>
</evidence>
<evidence type="ECO:0000313" key="2">
    <source>
        <dbReference type="EnsemblMetazoa" id="XP_019860427.1"/>
    </source>
</evidence>
<sequence length="119" mass="12881">MHNYVPPFHSLASSQYSPSGSLKDYSTAVIMSEEGCASASHMTTKKPVPPPPPPPPPHSTHGKPIDLTVTSARIVPISRLPPPSHQWKEVNRRVSRGGSSHYALGTYTQTHAASYVDQI</sequence>
<protein>
    <submittedName>
        <fullName evidence="2">Uncharacterized protein</fullName>
    </submittedName>
</protein>